<reference evidence="1 2" key="1">
    <citation type="journal article" date="2016" name="Sci. Rep.">
        <title>Metabolic traits of an uncultured archaeal lineage -MSBL1- from brine pools of the Red Sea.</title>
        <authorList>
            <person name="Mwirichia R."/>
            <person name="Alam I."/>
            <person name="Rashid M."/>
            <person name="Vinu M."/>
            <person name="Ba-Alawi W."/>
            <person name="Anthony Kamau A."/>
            <person name="Kamanda Ngugi D."/>
            <person name="Goker M."/>
            <person name="Klenk H.P."/>
            <person name="Bajic V."/>
            <person name="Stingl U."/>
        </authorList>
    </citation>
    <scope>NUCLEOTIDE SEQUENCE [LARGE SCALE GENOMIC DNA]</scope>
    <source>
        <strain evidence="1">SCGC-AAA382N08</strain>
    </source>
</reference>
<gene>
    <name evidence="1" type="ORF">AKJ56_01095</name>
</gene>
<sequence length="108" mass="12291">MKFELDLEAEDLNEELARFAHEVGTAIHQELKDEGMSGRGLRELAFKIIVNHLSCSGGLKLPPVVSIGELKTIEEHWKSVKWRNDFESCNEKKEAGRRELAGDDRHYG</sequence>
<dbReference type="AlphaFoldDB" id="A0A133VPY5"/>
<protein>
    <submittedName>
        <fullName evidence="1">Uncharacterized protein</fullName>
    </submittedName>
</protein>
<dbReference type="EMBL" id="LHYJ01000012">
    <property type="protein sequence ID" value="KXB08500.1"/>
    <property type="molecule type" value="Genomic_DNA"/>
</dbReference>
<accession>A0A133VPY5</accession>
<proteinExistence type="predicted"/>
<dbReference type="Proteomes" id="UP000070175">
    <property type="component" value="Unassembled WGS sequence"/>
</dbReference>
<keyword evidence="2" id="KW-1185">Reference proteome</keyword>
<evidence type="ECO:0000313" key="2">
    <source>
        <dbReference type="Proteomes" id="UP000070175"/>
    </source>
</evidence>
<name>A0A133VPY5_9EURY</name>
<comment type="caution">
    <text evidence="1">The sequence shown here is derived from an EMBL/GenBank/DDBJ whole genome shotgun (WGS) entry which is preliminary data.</text>
</comment>
<evidence type="ECO:0000313" key="1">
    <source>
        <dbReference type="EMBL" id="KXB08500.1"/>
    </source>
</evidence>
<organism evidence="1 2">
    <name type="scientific">candidate division MSBL1 archaeon SCGC-AAA382N08</name>
    <dbReference type="NCBI Taxonomy" id="1698285"/>
    <lineage>
        <taxon>Archaea</taxon>
        <taxon>Methanobacteriati</taxon>
        <taxon>Methanobacteriota</taxon>
        <taxon>candidate division MSBL1</taxon>
    </lineage>
</organism>